<accession>A0ACB9EJM2</accession>
<sequence length="80" mass="9064">MENLGREFANHPRVKNTMDNPVDVDAEATDLETRKDAKLNIRSDVEQEKEAKVNLRVKLKIPSRDGALKTANGKKPFFTI</sequence>
<dbReference type="Proteomes" id="UP001055879">
    <property type="component" value="Linkage Group LG02"/>
</dbReference>
<proteinExistence type="predicted"/>
<gene>
    <name evidence="1" type="ORF">L6452_06220</name>
</gene>
<comment type="caution">
    <text evidence="1">The sequence shown here is derived from an EMBL/GenBank/DDBJ whole genome shotgun (WGS) entry which is preliminary data.</text>
</comment>
<keyword evidence="2" id="KW-1185">Reference proteome</keyword>
<dbReference type="EMBL" id="CM042048">
    <property type="protein sequence ID" value="KAI3758651.1"/>
    <property type="molecule type" value="Genomic_DNA"/>
</dbReference>
<reference evidence="2" key="1">
    <citation type="journal article" date="2022" name="Mol. Ecol. Resour.">
        <title>The genomes of chicory, endive, great burdock and yacon provide insights into Asteraceae palaeo-polyploidization history and plant inulin production.</title>
        <authorList>
            <person name="Fan W."/>
            <person name="Wang S."/>
            <person name="Wang H."/>
            <person name="Wang A."/>
            <person name="Jiang F."/>
            <person name="Liu H."/>
            <person name="Zhao H."/>
            <person name="Xu D."/>
            <person name="Zhang Y."/>
        </authorList>
    </citation>
    <scope>NUCLEOTIDE SEQUENCE [LARGE SCALE GENOMIC DNA]</scope>
    <source>
        <strain evidence="2">cv. Niubang</strain>
    </source>
</reference>
<name>A0ACB9EJM2_ARCLA</name>
<evidence type="ECO:0000313" key="1">
    <source>
        <dbReference type="EMBL" id="KAI3758651.1"/>
    </source>
</evidence>
<organism evidence="1 2">
    <name type="scientific">Arctium lappa</name>
    <name type="common">Greater burdock</name>
    <name type="synonym">Lappa major</name>
    <dbReference type="NCBI Taxonomy" id="4217"/>
    <lineage>
        <taxon>Eukaryota</taxon>
        <taxon>Viridiplantae</taxon>
        <taxon>Streptophyta</taxon>
        <taxon>Embryophyta</taxon>
        <taxon>Tracheophyta</taxon>
        <taxon>Spermatophyta</taxon>
        <taxon>Magnoliopsida</taxon>
        <taxon>eudicotyledons</taxon>
        <taxon>Gunneridae</taxon>
        <taxon>Pentapetalae</taxon>
        <taxon>asterids</taxon>
        <taxon>campanulids</taxon>
        <taxon>Asterales</taxon>
        <taxon>Asteraceae</taxon>
        <taxon>Carduoideae</taxon>
        <taxon>Cardueae</taxon>
        <taxon>Arctiinae</taxon>
        <taxon>Arctium</taxon>
    </lineage>
</organism>
<evidence type="ECO:0000313" key="2">
    <source>
        <dbReference type="Proteomes" id="UP001055879"/>
    </source>
</evidence>
<protein>
    <submittedName>
        <fullName evidence="1">Uncharacterized protein</fullName>
    </submittedName>
</protein>
<reference evidence="1 2" key="2">
    <citation type="journal article" date="2022" name="Mol. Ecol. Resour.">
        <title>The genomes of chicory, endive, great burdock and yacon provide insights into Asteraceae paleo-polyploidization history and plant inulin production.</title>
        <authorList>
            <person name="Fan W."/>
            <person name="Wang S."/>
            <person name="Wang H."/>
            <person name="Wang A."/>
            <person name="Jiang F."/>
            <person name="Liu H."/>
            <person name="Zhao H."/>
            <person name="Xu D."/>
            <person name="Zhang Y."/>
        </authorList>
    </citation>
    <scope>NUCLEOTIDE SEQUENCE [LARGE SCALE GENOMIC DNA]</scope>
    <source>
        <strain evidence="2">cv. Niubang</strain>
    </source>
</reference>